<keyword evidence="4" id="KW-1185">Reference proteome</keyword>
<keyword evidence="1" id="KW-0472">Membrane</keyword>
<evidence type="ECO:0000259" key="2">
    <source>
        <dbReference type="Pfam" id="PF10882"/>
    </source>
</evidence>
<comment type="caution">
    <text evidence="3">The sequence shown here is derived from an EMBL/GenBank/DDBJ whole genome shotgun (WGS) entry which is preliminary data.</text>
</comment>
<evidence type="ECO:0000256" key="1">
    <source>
        <dbReference type="SAM" id="Phobius"/>
    </source>
</evidence>
<dbReference type="EMBL" id="JARJLM010000208">
    <property type="protein sequence ID" value="MDF3833691.1"/>
    <property type="molecule type" value="Genomic_DNA"/>
</dbReference>
<dbReference type="Proteomes" id="UP001216674">
    <property type="component" value="Unassembled WGS sequence"/>
</dbReference>
<dbReference type="InterPro" id="IPR027783">
    <property type="entry name" value="Bacterial_PH-related"/>
</dbReference>
<feature type="domain" description="Bacterial Pleckstrin homology" evidence="2">
    <location>
        <begin position="76"/>
        <end position="174"/>
    </location>
</feature>
<dbReference type="Pfam" id="PF10882">
    <property type="entry name" value="bPH_5"/>
    <property type="match status" value="1"/>
</dbReference>
<dbReference type="RefSeq" id="WP_017228837.1">
    <property type="nucleotide sequence ID" value="NZ_JARJLM010000208.1"/>
</dbReference>
<organism evidence="3 4">
    <name type="scientific">Cupriavidus basilensis</name>
    <dbReference type="NCBI Taxonomy" id="68895"/>
    <lineage>
        <taxon>Bacteria</taxon>
        <taxon>Pseudomonadati</taxon>
        <taxon>Pseudomonadota</taxon>
        <taxon>Betaproteobacteria</taxon>
        <taxon>Burkholderiales</taxon>
        <taxon>Burkholderiaceae</taxon>
        <taxon>Cupriavidus</taxon>
    </lineage>
</organism>
<feature type="transmembrane region" description="Helical" evidence="1">
    <location>
        <begin position="21"/>
        <end position="40"/>
    </location>
</feature>
<evidence type="ECO:0000313" key="3">
    <source>
        <dbReference type="EMBL" id="MDF3833691.1"/>
    </source>
</evidence>
<reference evidence="3 4" key="1">
    <citation type="submission" date="2023-03" db="EMBL/GenBank/DDBJ databases">
        <title>Draft assemblies of triclosan tolerant bacteria isolated from returned activated sludge.</title>
        <authorList>
            <person name="Van Hamelsveld S."/>
        </authorList>
    </citation>
    <scope>NUCLEOTIDE SEQUENCE [LARGE SCALE GENOMIC DNA]</scope>
    <source>
        <strain evidence="3 4">GW210010_S58</strain>
    </source>
</reference>
<gene>
    <name evidence="3" type="ORF">P3W85_12135</name>
</gene>
<keyword evidence="1" id="KW-0812">Transmembrane</keyword>
<feature type="transmembrane region" description="Helical" evidence="1">
    <location>
        <begin position="52"/>
        <end position="70"/>
    </location>
</feature>
<keyword evidence="1" id="KW-1133">Transmembrane helix</keyword>
<accession>A0ABT6AM41</accession>
<proteinExistence type="predicted"/>
<sequence>MPTHRTESEPIPVTPAGGKTLAWLFLLVVVLPLALSYAAAHLAGGARHAPDARLIPGITGAAFVVLAYCMRRFSLSLDGGRFRLRSSFYTIDIPLSDLAGGAQVLDLRERSPLRPRLRTNGFSVPGYKSGWYRGADGSRLFAAVTTDRVLYLPTRLGYGILLSVQDAEALQRRLAA</sequence>
<protein>
    <submittedName>
        <fullName evidence="3">PH domain-containing protein</fullName>
    </submittedName>
</protein>
<evidence type="ECO:0000313" key="4">
    <source>
        <dbReference type="Proteomes" id="UP001216674"/>
    </source>
</evidence>
<name>A0ABT6AM41_9BURK</name>